<evidence type="ECO:0000256" key="3">
    <source>
        <dbReference type="ARBA" id="ARBA00008281"/>
    </source>
</evidence>
<keyword evidence="9 10" id="KW-0472">Membrane</keyword>
<gene>
    <name evidence="11" type="ORF">H8E23_04270</name>
</gene>
<dbReference type="AlphaFoldDB" id="A0A8J6TKR0"/>
<keyword evidence="8 10" id="KW-1133">Transmembrane helix</keyword>
<evidence type="ECO:0000256" key="1">
    <source>
        <dbReference type="ARBA" id="ARBA00002254"/>
    </source>
</evidence>
<evidence type="ECO:0000313" key="12">
    <source>
        <dbReference type="Proteomes" id="UP000603434"/>
    </source>
</evidence>
<comment type="similarity">
    <text evidence="3 10">Belongs to the FliL family.</text>
</comment>
<dbReference type="GO" id="GO:0009425">
    <property type="term" value="C:bacterial-type flagellum basal body"/>
    <property type="evidence" value="ECO:0007669"/>
    <property type="project" value="InterPro"/>
</dbReference>
<evidence type="ECO:0000256" key="10">
    <source>
        <dbReference type="RuleBase" id="RU364125"/>
    </source>
</evidence>
<comment type="caution">
    <text evidence="11">The sequence shown here is derived from an EMBL/GenBank/DDBJ whole genome shotgun (WGS) entry which is preliminary data.</text>
</comment>
<evidence type="ECO:0000256" key="9">
    <source>
        <dbReference type="ARBA" id="ARBA00023136"/>
    </source>
</evidence>
<evidence type="ECO:0000256" key="6">
    <source>
        <dbReference type="ARBA" id="ARBA00022692"/>
    </source>
</evidence>
<proteinExistence type="inferred from homology"/>
<evidence type="ECO:0000256" key="8">
    <source>
        <dbReference type="ARBA" id="ARBA00022989"/>
    </source>
</evidence>
<keyword evidence="11" id="KW-0969">Cilium</keyword>
<feature type="transmembrane region" description="Helical" evidence="10">
    <location>
        <begin position="64"/>
        <end position="84"/>
    </location>
</feature>
<organism evidence="11 12">
    <name type="scientific">Candidatus Desulfatibia profunda</name>
    <dbReference type="NCBI Taxonomy" id="2841695"/>
    <lineage>
        <taxon>Bacteria</taxon>
        <taxon>Pseudomonadati</taxon>
        <taxon>Thermodesulfobacteriota</taxon>
        <taxon>Desulfobacteria</taxon>
        <taxon>Desulfobacterales</taxon>
        <taxon>Desulfobacterales incertae sedis</taxon>
        <taxon>Candidatus Desulfatibia</taxon>
    </lineage>
</organism>
<keyword evidence="7 10" id="KW-0283">Flagellar rotation</keyword>
<evidence type="ECO:0000256" key="5">
    <source>
        <dbReference type="ARBA" id="ARBA00022500"/>
    </source>
</evidence>
<dbReference type="EMBL" id="JACNJH010000098">
    <property type="protein sequence ID" value="MBC8360594.1"/>
    <property type="molecule type" value="Genomic_DNA"/>
</dbReference>
<dbReference type="GO" id="GO:0071973">
    <property type="term" value="P:bacterial-type flagellum-dependent cell motility"/>
    <property type="evidence" value="ECO:0007669"/>
    <property type="project" value="InterPro"/>
</dbReference>
<evidence type="ECO:0000313" key="11">
    <source>
        <dbReference type="EMBL" id="MBC8360594.1"/>
    </source>
</evidence>
<evidence type="ECO:0000256" key="7">
    <source>
        <dbReference type="ARBA" id="ARBA00022779"/>
    </source>
</evidence>
<sequence length="200" mass="21991">MTEKDNDIDDSKLGIELDKLEVPKIDPAPISKAVDTGKAAVLENLGKIEHEVESEAGPSPKKPGFKVILATAAVVLAAGLFFLLNQKIIKLPFLTGNGKGSAVTSIAYHTIDPIVTNLGANKHIEISLMFKNDPELTKQISAANPIIRDDILMLLTSADMKKKIKESDLENLKSYIENEVTNRLKNNYNDKIILKELRVF</sequence>
<name>A0A8J6TKR0_9BACT</name>
<keyword evidence="4 10" id="KW-1003">Cell membrane</keyword>
<comment type="function">
    <text evidence="1 10">Controls the rotational direction of flagella during chemotaxis.</text>
</comment>
<dbReference type="Proteomes" id="UP000603434">
    <property type="component" value="Unassembled WGS sequence"/>
</dbReference>
<dbReference type="Pfam" id="PF03748">
    <property type="entry name" value="FliL"/>
    <property type="match status" value="1"/>
</dbReference>
<comment type="subcellular location">
    <subcellularLocation>
        <location evidence="2">Cell membrane</location>
        <topology evidence="2">Single-pass membrane protein</topology>
    </subcellularLocation>
</comment>
<dbReference type="GO" id="GO:0005886">
    <property type="term" value="C:plasma membrane"/>
    <property type="evidence" value="ECO:0007669"/>
    <property type="project" value="UniProtKB-SubCell"/>
</dbReference>
<keyword evidence="5 10" id="KW-0145">Chemotaxis</keyword>
<keyword evidence="6 10" id="KW-0812">Transmembrane</keyword>
<evidence type="ECO:0000256" key="2">
    <source>
        <dbReference type="ARBA" id="ARBA00004162"/>
    </source>
</evidence>
<reference evidence="11 12" key="1">
    <citation type="submission" date="2020-08" db="EMBL/GenBank/DDBJ databases">
        <title>Bridging the membrane lipid divide: bacteria of the FCB group superphylum have the potential to synthesize archaeal ether lipids.</title>
        <authorList>
            <person name="Villanueva L."/>
            <person name="Von Meijenfeldt F.A.B."/>
            <person name="Westbye A.B."/>
            <person name="Yadav S."/>
            <person name="Hopmans E.C."/>
            <person name="Dutilh B.E."/>
            <person name="Sinninghe Damste J.S."/>
        </authorList>
    </citation>
    <scope>NUCLEOTIDE SEQUENCE [LARGE SCALE GENOMIC DNA]</scope>
    <source>
        <strain evidence="11">NIOZ-UU30</strain>
    </source>
</reference>
<evidence type="ECO:0000256" key="4">
    <source>
        <dbReference type="ARBA" id="ARBA00022475"/>
    </source>
</evidence>
<dbReference type="GO" id="GO:0006935">
    <property type="term" value="P:chemotaxis"/>
    <property type="evidence" value="ECO:0007669"/>
    <property type="project" value="UniProtKB-KW"/>
</dbReference>
<dbReference type="InterPro" id="IPR005503">
    <property type="entry name" value="FliL"/>
</dbReference>
<protein>
    <recommendedName>
        <fullName evidence="10">Flagellar protein FliL</fullName>
    </recommendedName>
</protein>
<keyword evidence="11" id="KW-0282">Flagellum</keyword>
<accession>A0A8J6TKR0</accession>
<keyword evidence="11" id="KW-0966">Cell projection</keyword>